<reference evidence="3 4" key="1">
    <citation type="submission" date="2020-07" db="EMBL/GenBank/DDBJ databases">
        <title>MOT database genomes.</title>
        <authorList>
            <person name="Joseph S."/>
            <person name="Aduse-Opoku J."/>
            <person name="Hashim A."/>
            <person name="Wade W."/>
            <person name="Curtis M."/>
        </authorList>
    </citation>
    <scope>NUCLEOTIDE SEQUENCE [LARGE SCALE GENOMIC DNA]</scope>
    <source>
        <strain evidence="3 4">WMus004</strain>
    </source>
</reference>
<sequence>MASRTADIKTHASDLQTRLDEAVAMNESGILMAEGESGEILSYYLPDGTEDTAANVTAANSGAKDQAEKDAQELQDFVDSGEKDEAKYQELLEKMQAHQNNPVYADTFIDTVGPENLAQLAVSVESQFAYRRTTGGIVPKSEWEDTQHGDAIAQTFGYMLSAGSTIWDVMESWDVADAITHSLTDGKGTQGNIRHDHLGAVNTMLGVSQAIDMDGVEATEDHGMGMPFGMPFLLRMGQNLEQFPVEHPNPALGDGAVPNVGDTTNPLHGLIHAMAANPETARIWLAPETMSADTTVSRIYDMMDNEKVGDNQWTDDWTKLAESVAASDPAVANQDRGASTDEGRATTSVVAGVLNSIGESGDSLTLSETARNLVGDTLEYYPMGVDISAQEGNPHQYTQTPGSESAWASNLPQQPAFSDLALSNLLGQVGQSNDATIELQASLTAYNNERVAAIVDDIKNNEQDSSALGDVLTDQSGTNGFFAGAVARTSQQLGADADARTKFYVDTAVNLVNAIPVASTASNTLNAAISFTKAQAVDSGKTSFYDAYAKAEEEAKRTNEKNYATGMTAGQAATTMTLLNSGLYSPDEIDQISNGVAVDTSSVIGPDNAILIGPGDDGDNLSQVDDKSYDALIDIGGVLPSDSHPGLSALTDRIASRYSRTHRFANPSNGAPPSTWSE</sequence>
<dbReference type="AlphaFoldDB" id="A0A853EII8"/>
<comment type="caution">
    <text evidence="3">The sequence shown here is derived from an EMBL/GenBank/DDBJ whole genome shotgun (WGS) entry which is preliminary data.</text>
</comment>
<evidence type="ECO:0000259" key="2">
    <source>
        <dbReference type="Pfam" id="PF20211"/>
    </source>
</evidence>
<name>A0A853EII8_9ACTO</name>
<keyword evidence="1" id="KW-0175">Coiled coil</keyword>
<feature type="coiled-coil region" evidence="1">
    <location>
        <begin position="64"/>
        <end position="101"/>
    </location>
</feature>
<feature type="domain" description="DUF6571" evidence="2">
    <location>
        <begin position="2"/>
        <end position="668"/>
    </location>
</feature>
<dbReference type="Pfam" id="PF20211">
    <property type="entry name" value="DUF6571"/>
    <property type="match status" value="1"/>
</dbReference>
<evidence type="ECO:0000313" key="3">
    <source>
        <dbReference type="EMBL" id="NYS69177.1"/>
    </source>
</evidence>
<dbReference type="InterPro" id="IPR046701">
    <property type="entry name" value="DUF6571"/>
</dbReference>
<evidence type="ECO:0000256" key="1">
    <source>
        <dbReference type="SAM" id="Coils"/>
    </source>
</evidence>
<protein>
    <recommendedName>
        <fullName evidence="2">DUF6571 domain-containing protein</fullName>
    </recommendedName>
</protein>
<gene>
    <name evidence="3" type="ORF">HZZ05_06530</name>
</gene>
<accession>A0A853EII8</accession>
<evidence type="ECO:0000313" key="4">
    <source>
        <dbReference type="Proteomes" id="UP000572528"/>
    </source>
</evidence>
<organism evidence="3 4">
    <name type="scientific">Actinomyces bowdenii</name>
    <dbReference type="NCBI Taxonomy" id="131109"/>
    <lineage>
        <taxon>Bacteria</taxon>
        <taxon>Bacillati</taxon>
        <taxon>Actinomycetota</taxon>
        <taxon>Actinomycetes</taxon>
        <taxon>Actinomycetales</taxon>
        <taxon>Actinomycetaceae</taxon>
        <taxon>Actinomyces</taxon>
    </lineage>
</organism>
<dbReference type="EMBL" id="JACBXV010000072">
    <property type="protein sequence ID" value="NYS69177.1"/>
    <property type="molecule type" value="Genomic_DNA"/>
</dbReference>
<dbReference type="Proteomes" id="UP000572528">
    <property type="component" value="Unassembled WGS sequence"/>
</dbReference>
<proteinExistence type="predicted"/>